<evidence type="ECO:0000313" key="2">
    <source>
        <dbReference type="Proteomes" id="UP001055057"/>
    </source>
</evidence>
<dbReference type="SUPFAM" id="SSF75708">
    <property type="entry name" value="Chemotaxis phosphatase CheZ"/>
    <property type="match status" value="1"/>
</dbReference>
<sequence length="347" mass="36533">MSGSQSLTTFAPTEYEVIEATMTESARGRWFLAEFSRRNRTADTDMLLGAMARLESAVGAGREPDGIGHLRGDLLDMANAISRTKAEIAALSTPDQDQTRLGLASEALDAIVRATERATSDILGAAEAVQETAWTLREQGIAPSVCDDLDRHATQIYTACSFQDLTAQRTGRIVHTLRYLEERLSAMIGIWGAADDRVPPAPGEAAARAQAAAAPEDLCQSDVDRYIAMEGAVTAAAAPSVLSGPIPLEDDIAFVPVAPEQAVPEPEATGAGAVEPEAVDAVASQYPIGDQDPSEDIDEPEFDLSLSEVEDGPAAAPAAAAQQQASAAHAFEDIDALSIEEKIALFS</sequence>
<dbReference type="RefSeq" id="WP_238182458.1">
    <property type="nucleotide sequence ID" value="NZ_BPRB01000101.1"/>
</dbReference>
<proteinExistence type="predicted"/>
<evidence type="ECO:0000313" key="1">
    <source>
        <dbReference type="EMBL" id="GJE59903.1"/>
    </source>
</evidence>
<accession>A0ABQ4U0T6</accession>
<keyword evidence="2" id="KW-1185">Reference proteome</keyword>
<gene>
    <name evidence="1" type="ORF">MPOCJGCO_2005</name>
</gene>
<evidence type="ECO:0008006" key="3">
    <source>
        <dbReference type="Google" id="ProtNLM"/>
    </source>
</evidence>
<comment type="caution">
    <text evidence="1">The sequence shown here is derived from an EMBL/GenBank/DDBJ whole genome shotgun (WGS) entry which is preliminary data.</text>
</comment>
<dbReference type="Proteomes" id="UP001055057">
    <property type="component" value="Unassembled WGS sequence"/>
</dbReference>
<protein>
    <recommendedName>
        <fullName evidence="3">Chemotaxis protein CheZ</fullName>
    </recommendedName>
</protein>
<organism evidence="1 2">
    <name type="scientific">Methylobacterium trifolii</name>
    <dbReference type="NCBI Taxonomy" id="1003092"/>
    <lineage>
        <taxon>Bacteria</taxon>
        <taxon>Pseudomonadati</taxon>
        <taxon>Pseudomonadota</taxon>
        <taxon>Alphaproteobacteria</taxon>
        <taxon>Hyphomicrobiales</taxon>
        <taxon>Methylobacteriaceae</taxon>
        <taxon>Methylobacterium</taxon>
    </lineage>
</organism>
<reference evidence="1" key="2">
    <citation type="submission" date="2021-08" db="EMBL/GenBank/DDBJ databases">
        <authorList>
            <person name="Tani A."/>
            <person name="Ola A."/>
            <person name="Ogura Y."/>
            <person name="Katsura K."/>
            <person name="Hayashi T."/>
        </authorList>
    </citation>
    <scope>NUCLEOTIDE SEQUENCE</scope>
    <source>
        <strain evidence="1">DSM 23632</strain>
    </source>
</reference>
<reference evidence="1" key="1">
    <citation type="journal article" date="2021" name="Front. Microbiol.">
        <title>Comprehensive Comparative Genomics and Phenotyping of Methylobacterium Species.</title>
        <authorList>
            <person name="Alessa O."/>
            <person name="Ogura Y."/>
            <person name="Fujitani Y."/>
            <person name="Takami H."/>
            <person name="Hayashi T."/>
            <person name="Sahin N."/>
            <person name="Tani A."/>
        </authorList>
    </citation>
    <scope>NUCLEOTIDE SEQUENCE</scope>
    <source>
        <strain evidence="1">DSM 23632</strain>
    </source>
</reference>
<name>A0ABQ4U0T6_9HYPH</name>
<dbReference type="EMBL" id="BPRB01000101">
    <property type="protein sequence ID" value="GJE59903.1"/>
    <property type="molecule type" value="Genomic_DNA"/>
</dbReference>
<dbReference type="Gene3D" id="1.10.287.500">
    <property type="entry name" value="Helix hairpin bin"/>
    <property type="match status" value="1"/>
</dbReference>